<dbReference type="InterPro" id="IPR011042">
    <property type="entry name" value="6-blade_b-propeller_TolB-like"/>
</dbReference>
<dbReference type="Pfam" id="PF00326">
    <property type="entry name" value="Peptidase_S9"/>
    <property type="match status" value="1"/>
</dbReference>
<dbReference type="ESTHER" id="salrd-q2rz84">
    <property type="family name" value="Prolyl_oligopeptidase_S9"/>
</dbReference>
<keyword evidence="1" id="KW-0378">Hydrolase</keyword>
<gene>
    <name evidence="6" type="ordered locus">SRU_2649</name>
</gene>
<feature type="domain" description="Peptidase S9 prolyl oligopeptidase catalytic" evidence="4">
    <location>
        <begin position="504"/>
        <end position="706"/>
    </location>
</feature>
<dbReference type="SUPFAM" id="SSF56436">
    <property type="entry name" value="C-type lectin-like"/>
    <property type="match status" value="1"/>
</dbReference>
<dbReference type="STRING" id="309807.SRU_2649"/>
<dbReference type="EMBL" id="CP000159">
    <property type="protein sequence ID" value="ABC45643.1"/>
    <property type="molecule type" value="Genomic_DNA"/>
</dbReference>
<dbReference type="InterPro" id="IPR011659">
    <property type="entry name" value="WD40"/>
</dbReference>
<dbReference type="eggNOG" id="COG1506">
    <property type="taxonomic scope" value="Bacteria"/>
</dbReference>
<keyword evidence="7" id="KW-1185">Reference proteome</keyword>
<keyword evidence="2" id="KW-0645">Protease</keyword>
<keyword evidence="3" id="KW-0175">Coiled coil</keyword>
<dbReference type="SUPFAM" id="SSF53474">
    <property type="entry name" value="alpha/beta-Hydrolases"/>
    <property type="match status" value="1"/>
</dbReference>
<evidence type="ECO:0000259" key="4">
    <source>
        <dbReference type="Pfam" id="PF00326"/>
    </source>
</evidence>
<dbReference type="PANTHER" id="PTHR42776">
    <property type="entry name" value="SERINE PEPTIDASE S9 FAMILY MEMBER"/>
    <property type="match status" value="1"/>
</dbReference>
<feature type="coiled-coil region" evidence="3">
    <location>
        <begin position="184"/>
        <end position="211"/>
    </location>
</feature>
<evidence type="ECO:0000256" key="1">
    <source>
        <dbReference type="ARBA" id="ARBA00022801"/>
    </source>
</evidence>
<evidence type="ECO:0000313" key="6">
    <source>
        <dbReference type="EMBL" id="ABC45643.1"/>
    </source>
</evidence>
<reference evidence="6 7" key="1">
    <citation type="journal article" date="2005" name="Proc. Natl. Acad. Sci. U.S.A.">
        <title>The genome of Salinibacter ruber: convergence and gene exchange among hyperhalophilic bacteria and archaea.</title>
        <authorList>
            <person name="Mongodin E.F."/>
            <person name="Nelson K.E."/>
            <person name="Daugherty S."/>
            <person name="Deboy R.T."/>
            <person name="Wister J."/>
            <person name="Khouri H."/>
            <person name="Weidman J."/>
            <person name="Walsh D.A."/>
            <person name="Papke R.T."/>
            <person name="Sanchez Perez G."/>
            <person name="Sharma A.K."/>
            <person name="Nesbo C.L."/>
            <person name="MacLeod D."/>
            <person name="Bapteste E."/>
            <person name="Doolittle W.F."/>
            <person name="Charlebois R.L."/>
            <person name="Legault B."/>
            <person name="Rodriguez-Valera F."/>
        </authorList>
    </citation>
    <scope>NUCLEOTIDE SEQUENCE [LARGE SCALE GENOMIC DNA]</scope>
    <source>
        <strain evidence="7">DSM 13855 / CECT 5946 / M31</strain>
    </source>
</reference>
<sequence>MPRRRVETRRVDHDPGKRTLLLSPVLPLPTMRTCALALLTILLGAPAHGQSTDGPWTIDHVLTQRSLTDVDIGPDGNRVLWVKETPDPEADETTSDVYLTYRDDPHGDSTATLQLTRTGDNRAPRWSPDGEHIAFLSSREQEDAAESSGTQIWRLDPRGGAPEVITSVEHGVQGARWLDDDRLLFTAREQNTRYEQHLEQTEDDADVIEDTTLFRPVRLFTVHVGTGEVTRVTNNDHQIGEFAPSPNGSRVVYSLSDSPITADARNQPHQFLLNLNTGATTEIFDEQYVDPSNFQWTADGAGFYATDSYSSDPEHEGAGITKLYHYDLAARDYQEVPLEWGDKGVGYGGYTVVDGGLHVQLADGPTFEPRFYRKTSDGWAPAEVADERLEHASAFTAGPDGETVVFSHSTADTPPSYRVGTYREGALQRDETLTTLNENLDDLPIPRAEVVRWTGANGETVNGILHYPLDYDPDRAYPMMTVLHGGPSGVDLDAWSLGWTVYAPLLAQRDAFVFRPNYHGSGHHGLDFVESIKGKYYELEVPDIVSGIDSLAAAGVVDKDSLGVMGWSNGAILTTQLTIEHPELFQVAAPGAGDVNWTSDYGNCAFGVRFDRSYFKGAPWTYTEHYIEKSPLFEMPKVQTPTLIHHGTEDRAVPYEQGWEYYRALQQIGNAPVRFLSYPGEPHGLRQLSHQRRKVAEDLKWIDTYLFGETSMQERVSERLLADDAPLSLLETAEAPARTDGHYGVRANGTLVPETVTLGDTLTVGRFEVTRAQFRAYDADFEVPSGTAEYPAHGLAADRAQAYVDWLSEQTGRDYRLPTAAELAALKAARAGPSENTPAYWAGFTPTPDEYRRLRARLAQHPTEALLMPVGSRPAGHGPNGGGPLIYDVDGNVAEWARTADGIEAQNASALTLKDPKAETAPTPPRRVTGLRVVLDR</sequence>
<dbReference type="EnsemblBacteria" id="ABC45643">
    <property type="protein sequence ID" value="ABC45643"/>
    <property type="gene ID" value="SRU_2649"/>
</dbReference>
<dbReference type="eggNOG" id="COG1262">
    <property type="taxonomic scope" value="Bacteria"/>
</dbReference>
<dbReference type="Gene3D" id="3.90.1580.10">
    <property type="entry name" value="paralog of FGE (formylglycine-generating enzyme)"/>
    <property type="match status" value="1"/>
</dbReference>
<dbReference type="HOGENOM" id="CLU_319311_0_0_10"/>
<proteinExistence type="predicted"/>
<dbReference type="InterPro" id="IPR029058">
    <property type="entry name" value="AB_hydrolase_fold"/>
</dbReference>
<name>Q2RZ84_SALRD</name>
<dbReference type="Pfam" id="PF07676">
    <property type="entry name" value="PD40"/>
    <property type="match status" value="1"/>
</dbReference>
<keyword evidence="2" id="KW-0720">Serine protease</keyword>
<accession>Q2RZ84</accession>
<dbReference type="Pfam" id="PF03781">
    <property type="entry name" value="FGE-sulfatase"/>
    <property type="match status" value="1"/>
</dbReference>
<protein>
    <submittedName>
        <fullName evidence="6">Prolyl oligopeptidase family protein, putative</fullName>
    </submittedName>
</protein>
<dbReference type="KEGG" id="sru:SRU_2649"/>
<evidence type="ECO:0000256" key="3">
    <source>
        <dbReference type="SAM" id="Coils"/>
    </source>
</evidence>
<dbReference type="InterPro" id="IPR001375">
    <property type="entry name" value="Peptidase_S9_cat"/>
</dbReference>
<dbReference type="eggNOG" id="COG0823">
    <property type="taxonomic scope" value="Bacteria"/>
</dbReference>
<dbReference type="Gene3D" id="2.120.10.30">
    <property type="entry name" value="TolB, C-terminal domain"/>
    <property type="match status" value="2"/>
</dbReference>
<dbReference type="Proteomes" id="UP000008674">
    <property type="component" value="Chromosome"/>
</dbReference>
<organism evidence="6 7">
    <name type="scientific">Salinibacter ruber (strain DSM 13855 / M31)</name>
    <dbReference type="NCBI Taxonomy" id="309807"/>
    <lineage>
        <taxon>Bacteria</taxon>
        <taxon>Pseudomonadati</taxon>
        <taxon>Rhodothermota</taxon>
        <taxon>Rhodothermia</taxon>
        <taxon>Rhodothermales</taxon>
        <taxon>Salinibacteraceae</taxon>
        <taxon>Salinibacter</taxon>
    </lineage>
</organism>
<dbReference type="SUPFAM" id="SSF82171">
    <property type="entry name" value="DPP6 N-terminal domain-like"/>
    <property type="match status" value="1"/>
</dbReference>
<dbReference type="OrthoDB" id="9812921at2"/>
<evidence type="ECO:0000256" key="2">
    <source>
        <dbReference type="ARBA" id="ARBA00022825"/>
    </source>
</evidence>
<dbReference type="InterPro" id="IPR016187">
    <property type="entry name" value="CTDL_fold"/>
</dbReference>
<dbReference type="Gene3D" id="3.40.50.1820">
    <property type="entry name" value="alpha/beta hydrolase"/>
    <property type="match status" value="1"/>
</dbReference>
<dbReference type="InterPro" id="IPR005532">
    <property type="entry name" value="SUMF_dom"/>
</dbReference>
<feature type="domain" description="Sulfatase-modifying factor enzyme-like" evidence="5">
    <location>
        <begin position="783"/>
        <end position="905"/>
    </location>
</feature>
<dbReference type="AlphaFoldDB" id="Q2RZ84"/>
<evidence type="ECO:0000313" key="7">
    <source>
        <dbReference type="Proteomes" id="UP000008674"/>
    </source>
</evidence>
<dbReference type="GO" id="GO:0006508">
    <property type="term" value="P:proteolysis"/>
    <property type="evidence" value="ECO:0007669"/>
    <property type="project" value="InterPro"/>
</dbReference>
<evidence type="ECO:0000259" key="5">
    <source>
        <dbReference type="Pfam" id="PF03781"/>
    </source>
</evidence>
<dbReference type="InterPro" id="IPR042095">
    <property type="entry name" value="SUMF_sf"/>
</dbReference>
<dbReference type="PANTHER" id="PTHR42776:SF27">
    <property type="entry name" value="DIPEPTIDYL PEPTIDASE FAMILY MEMBER 6"/>
    <property type="match status" value="1"/>
</dbReference>
<dbReference type="GO" id="GO:0004252">
    <property type="term" value="F:serine-type endopeptidase activity"/>
    <property type="evidence" value="ECO:0007669"/>
    <property type="project" value="TreeGrafter"/>
</dbReference>